<accession>A0ABR2KHN7</accession>
<feature type="compositionally biased region" description="Polar residues" evidence="1">
    <location>
        <begin position="83"/>
        <end position="96"/>
    </location>
</feature>
<organism evidence="2 3">
    <name type="scientific">Tritrichomonas musculus</name>
    <dbReference type="NCBI Taxonomy" id="1915356"/>
    <lineage>
        <taxon>Eukaryota</taxon>
        <taxon>Metamonada</taxon>
        <taxon>Parabasalia</taxon>
        <taxon>Tritrichomonadida</taxon>
        <taxon>Tritrichomonadidae</taxon>
        <taxon>Tritrichomonas</taxon>
    </lineage>
</organism>
<evidence type="ECO:0000256" key="1">
    <source>
        <dbReference type="SAM" id="MobiDB-lite"/>
    </source>
</evidence>
<name>A0ABR2KHN7_9EUKA</name>
<evidence type="ECO:0000313" key="3">
    <source>
        <dbReference type="Proteomes" id="UP001470230"/>
    </source>
</evidence>
<sequence length="96" mass="11080">MHISMKKLLDEQLKSLLCLEATSFLVQNCGPVFMKARQELMRHSIVFNLTMLTYYSFTNLQAIMLQATNSLKRPTSKKESDQSEFQTLTGNLLNEF</sequence>
<comment type="caution">
    <text evidence="2">The sequence shown here is derived from an EMBL/GenBank/DDBJ whole genome shotgun (WGS) entry which is preliminary data.</text>
</comment>
<gene>
    <name evidence="2" type="ORF">M9Y10_035447</name>
</gene>
<feature type="region of interest" description="Disordered" evidence="1">
    <location>
        <begin position="73"/>
        <end position="96"/>
    </location>
</feature>
<reference evidence="2 3" key="1">
    <citation type="submission" date="2024-04" db="EMBL/GenBank/DDBJ databases">
        <title>Tritrichomonas musculus Genome.</title>
        <authorList>
            <person name="Alves-Ferreira E."/>
            <person name="Grigg M."/>
            <person name="Lorenzi H."/>
            <person name="Galac M."/>
        </authorList>
    </citation>
    <scope>NUCLEOTIDE SEQUENCE [LARGE SCALE GENOMIC DNA]</scope>
    <source>
        <strain evidence="2 3">EAF2021</strain>
    </source>
</reference>
<dbReference type="Proteomes" id="UP001470230">
    <property type="component" value="Unassembled WGS sequence"/>
</dbReference>
<proteinExistence type="predicted"/>
<evidence type="ECO:0000313" key="2">
    <source>
        <dbReference type="EMBL" id="KAK8890663.1"/>
    </source>
</evidence>
<keyword evidence="3" id="KW-1185">Reference proteome</keyword>
<protein>
    <submittedName>
        <fullName evidence="2">Uncharacterized protein</fullName>
    </submittedName>
</protein>
<dbReference type="EMBL" id="JAPFFF010000005">
    <property type="protein sequence ID" value="KAK8890663.1"/>
    <property type="molecule type" value="Genomic_DNA"/>
</dbReference>